<proteinExistence type="predicted"/>
<dbReference type="InterPro" id="IPR015943">
    <property type="entry name" value="WD40/YVTN_repeat-like_dom_sf"/>
</dbReference>
<feature type="chain" id="PRO_5047397997" evidence="1">
    <location>
        <begin position="23"/>
        <end position="426"/>
    </location>
</feature>
<keyword evidence="1" id="KW-0732">Signal</keyword>
<feature type="signal peptide" evidence="1">
    <location>
        <begin position="1"/>
        <end position="22"/>
    </location>
</feature>
<accession>A0ABP7B1R2</accession>
<evidence type="ECO:0000313" key="4">
    <source>
        <dbReference type="Proteomes" id="UP001410795"/>
    </source>
</evidence>
<dbReference type="RefSeq" id="WP_221857573.1">
    <property type="nucleotide sequence ID" value="NZ_BAAAYV010000002.1"/>
</dbReference>
<keyword evidence="4" id="KW-1185">Reference proteome</keyword>
<dbReference type="Gene3D" id="2.130.10.10">
    <property type="entry name" value="YVTN repeat-like/Quinoprotein amine dehydrogenase"/>
    <property type="match status" value="2"/>
</dbReference>
<protein>
    <submittedName>
        <fullName evidence="3">PQQ-binding-like beta-propeller repeat protein</fullName>
    </submittedName>
</protein>
<evidence type="ECO:0000256" key="1">
    <source>
        <dbReference type="SAM" id="SignalP"/>
    </source>
</evidence>
<gene>
    <name evidence="3" type="ORF">GCM10022202_02200</name>
</gene>
<organism evidence="3 4">
    <name type="scientific">Microbacterium marinilacus</name>
    <dbReference type="NCBI Taxonomy" id="415209"/>
    <lineage>
        <taxon>Bacteria</taxon>
        <taxon>Bacillati</taxon>
        <taxon>Actinomycetota</taxon>
        <taxon>Actinomycetes</taxon>
        <taxon>Micrococcales</taxon>
        <taxon>Microbacteriaceae</taxon>
        <taxon>Microbacterium</taxon>
    </lineage>
</organism>
<feature type="domain" description="Pyrrolo-quinoline quinone repeat" evidence="2">
    <location>
        <begin position="160"/>
        <end position="391"/>
    </location>
</feature>
<dbReference type="PANTHER" id="PTHR34512:SF30">
    <property type="entry name" value="OUTER MEMBRANE PROTEIN ASSEMBLY FACTOR BAMB"/>
    <property type="match status" value="1"/>
</dbReference>
<dbReference type="InterPro" id="IPR011047">
    <property type="entry name" value="Quinoprotein_ADH-like_sf"/>
</dbReference>
<dbReference type="SUPFAM" id="SSF50998">
    <property type="entry name" value="Quinoprotein alcohol dehydrogenase-like"/>
    <property type="match status" value="1"/>
</dbReference>
<sequence length="426" mass="43775">MTVKRIASVVSMLVATAFVAGCAPANGAPEPTTPAPDASTEAPELASFASPRAFEGDPVPIELDAVDANLAGDFSSRYTLAGDRVYAMTGTSVSAADLLSGETLWETAFPDSGEQQVAGVFYDERGAGAPRVSDDGSLVYAVSTVRWEGGGTSTDSFAFQVIAVDATSGEIDWSSDVPAPEEVTDTAAVSVSIAAVDDERVLVAYAGDGITQQGMVASVDRSAHDVEWTAAGTLQHTTPDALLMVRTPEDSPYPQLAGIDPSTGEQLWIAGGDASTAVTSAAAADTPAGLVVTPRTYSGADAVTSILDPLTGEARQEVPDLLLDGPATDGDLLYDVSGNGIRSIDPTSLSVRWELPTDERVAPRNPVLFGGLVYGSVDAGEGVVLDGDTGEDVTAGVPGRFLAVNEHGALVLQLDQDRVVFLPATG</sequence>
<evidence type="ECO:0000313" key="3">
    <source>
        <dbReference type="EMBL" id="GAA3646484.1"/>
    </source>
</evidence>
<name>A0ABP7B1R2_9MICO</name>
<dbReference type="InterPro" id="IPR002372">
    <property type="entry name" value="PQQ_rpt_dom"/>
</dbReference>
<comment type="caution">
    <text evidence="3">The sequence shown here is derived from an EMBL/GenBank/DDBJ whole genome shotgun (WGS) entry which is preliminary data.</text>
</comment>
<dbReference type="PROSITE" id="PS51257">
    <property type="entry name" value="PROKAR_LIPOPROTEIN"/>
    <property type="match status" value="1"/>
</dbReference>
<dbReference type="Proteomes" id="UP001410795">
    <property type="component" value="Unassembled WGS sequence"/>
</dbReference>
<dbReference type="EMBL" id="BAAAYV010000002">
    <property type="protein sequence ID" value="GAA3646484.1"/>
    <property type="molecule type" value="Genomic_DNA"/>
</dbReference>
<evidence type="ECO:0000259" key="2">
    <source>
        <dbReference type="Pfam" id="PF13360"/>
    </source>
</evidence>
<dbReference type="PANTHER" id="PTHR34512">
    <property type="entry name" value="CELL SURFACE PROTEIN"/>
    <property type="match status" value="1"/>
</dbReference>
<dbReference type="Pfam" id="PF13360">
    <property type="entry name" value="PQQ_2"/>
    <property type="match status" value="1"/>
</dbReference>
<reference evidence="4" key="1">
    <citation type="journal article" date="2019" name="Int. J. Syst. Evol. Microbiol.">
        <title>The Global Catalogue of Microorganisms (GCM) 10K type strain sequencing project: providing services to taxonomists for standard genome sequencing and annotation.</title>
        <authorList>
            <consortium name="The Broad Institute Genomics Platform"/>
            <consortium name="The Broad Institute Genome Sequencing Center for Infectious Disease"/>
            <person name="Wu L."/>
            <person name="Ma J."/>
        </authorList>
    </citation>
    <scope>NUCLEOTIDE SEQUENCE [LARGE SCALE GENOMIC DNA]</scope>
    <source>
        <strain evidence="4">JCM 16546</strain>
    </source>
</reference>